<evidence type="ECO:0000256" key="1">
    <source>
        <dbReference type="SAM" id="MobiDB-lite"/>
    </source>
</evidence>
<dbReference type="FunFam" id="3.30.830.10:FF:000031">
    <property type="entry name" value="Putative zinc metalloprotease"/>
    <property type="match status" value="1"/>
</dbReference>
<dbReference type="Proteomes" id="UP000245942">
    <property type="component" value="Unassembled WGS sequence"/>
</dbReference>
<dbReference type="EMBL" id="KZ819335">
    <property type="protein sequence ID" value="PWN18681.1"/>
    <property type="molecule type" value="Genomic_DNA"/>
</dbReference>
<dbReference type="GO" id="GO:0046872">
    <property type="term" value="F:metal ion binding"/>
    <property type="evidence" value="ECO:0007669"/>
    <property type="project" value="InterPro"/>
</dbReference>
<dbReference type="Pfam" id="PF05193">
    <property type="entry name" value="Peptidase_M16_C"/>
    <property type="match status" value="1"/>
</dbReference>
<organism evidence="4 5">
    <name type="scientific">Pseudomicrostroma glucosiphilum</name>
    <dbReference type="NCBI Taxonomy" id="1684307"/>
    <lineage>
        <taxon>Eukaryota</taxon>
        <taxon>Fungi</taxon>
        <taxon>Dikarya</taxon>
        <taxon>Basidiomycota</taxon>
        <taxon>Ustilaginomycotina</taxon>
        <taxon>Exobasidiomycetes</taxon>
        <taxon>Microstromatales</taxon>
        <taxon>Microstromatales incertae sedis</taxon>
        <taxon>Pseudomicrostroma</taxon>
    </lineage>
</organism>
<dbReference type="Gene3D" id="3.30.830.10">
    <property type="entry name" value="Metalloenzyme, LuxS/M16 peptidase-like"/>
    <property type="match status" value="4"/>
</dbReference>
<dbReference type="InterPro" id="IPR011765">
    <property type="entry name" value="Pept_M16_N"/>
</dbReference>
<keyword evidence="5" id="KW-1185">Reference proteome</keyword>
<evidence type="ECO:0008006" key="6">
    <source>
        <dbReference type="Google" id="ProtNLM"/>
    </source>
</evidence>
<gene>
    <name evidence="4" type="ORF">BCV69DRAFT_284976</name>
</gene>
<feature type="compositionally biased region" description="Low complexity" evidence="1">
    <location>
        <begin position="1141"/>
        <end position="1167"/>
    </location>
</feature>
<dbReference type="GeneID" id="37014969"/>
<dbReference type="FunFam" id="3.30.830.10:FF:000015">
    <property type="entry name" value="Putative zinc metalloprotease"/>
    <property type="match status" value="1"/>
</dbReference>
<sequence>MPLGRLTTSLSTLLRPTQRISYPTTTAPPSLTSPLSWTLRIRPASTMAAQATTPSSQSNSIGDVKGNFKLLQDFALPYAPEMKVQKWKSVKSGLTLVWANFQSPLLNAYLTVPTEIFNDSGVPHTLEHLIFLGSHKYPYKGLLDSLANRAFANGTNAWTATDHTAYELTTASSDGFLRMLPIYTDHLFSATMTDAGFVTEVYHINGKGQDAGVVFSEMQGRENTSGDLLAGRIQKSLYRDGSAYRSDTGGLMGKLRVLTVEEIREYHAKYYAPHNVALVVAGPLPAEELLKTANAIDDDLIKSGKAPGPSGPSGWTRPFLTTPSASAPIIDGTEAGDDPSLYPVDDDSSRDKLRRKNTIEFPEEDESTGEVYLTWMGTTWGQWLEEEAISVLETYLTDSAVSPLQRALVERDDPLCTDISFSSETQAGRGTLSAYFSSVPTEKLADLDLELIRLLKKIVQEGVDMERMKMCIKRDRIKELNQLEVRTAECFADSLIIDHLYGKEDGADLPAGMDSMARYDQLGHWTSEQWTALLSKYYIDNPRLVVVGRPSKALAKKLKKETKALEASRRSELGEDGLKERASKVEEARKINDRPIPDELLNGFKIPSKDSILWIESGQALVGTRPKTSGQHVASPRTSFDEQLEKHLNQDRGSSDSSPLPFPVQFAQVSSAFVRITLVFPTTDLPSHLRPLMELYLETFFSLPIKRNGTELVSYEDVIKGLDNDTVDYDTRLGVGTGFAENVSITIKVEKEKYAQAVEWLRDLVWNSVFAVERLKISAAKTTQTLPELKRDGSSLSWALSRLQTHDLDKSTNVATSILSILTHMPLLNKALAETPDKVVGQLEEIRKTVFRPDNLVVGVTGNVCGVEQPLTTWSKFTASGNGSTGASGALRVPWTREVLTPLALTPSKKGLICPLPTIESSYSVFTGRGILGYNQPDSAALTVALAIMNATEGPFWRCIRGAGLAYGAGIRASPEAGLLQFTLYRSPDSGKAFIEARKVVQTLLADSSSSAASSEPGLTLDQPSLDAAKSLLHYSAAESESNPSQAAGGVFVDEVIKGVGRGNARRALDDIASVGLADVRRVLVEYVLPLFDPQTSICAIASSPGRVGEIEKALKEIGYEMERREIDLGKDEGDDEEMGSESGSESGGSESEEGTSSGDESSTGSGAVDEKK</sequence>
<evidence type="ECO:0000313" key="5">
    <source>
        <dbReference type="Proteomes" id="UP000245942"/>
    </source>
</evidence>
<proteinExistence type="predicted"/>
<feature type="domain" description="Peptidase M16 N-terminal" evidence="2">
    <location>
        <begin position="118"/>
        <end position="197"/>
    </location>
</feature>
<dbReference type="Pfam" id="PF00675">
    <property type="entry name" value="Peptidase_M16"/>
    <property type="match status" value="1"/>
</dbReference>
<evidence type="ECO:0000259" key="3">
    <source>
        <dbReference type="Pfam" id="PF05193"/>
    </source>
</evidence>
<dbReference type="InterPro" id="IPR007863">
    <property type="entry name" value="Peptidase_M16_C"/>
</dbReference>
<reference evidence="4 5" key="1">
    <citation type="journal article" date="2018" name="Mol. Biol. Evol.">
        <title>Broad Genomic Sampling Reveals a Smut Pathogenic Ancestry of the Fungal Clade Ustilaginomycotina.</title>
        <authorList>
            <person name="Kijpornyongpan T."/>
            <person name="Mondo S.J."/>
            <person name="Barry K."/>
            <person name="Sandor L."/>
            <person name="Lee J."/>
            <person name="Lipzen A."/>
            <person name="Pangilinan J."/>
            <person name="LaButti K."/>
            <person name="Hainaut M."/>
            <person name="Henrissat B."/>
            <person name="Grigoriev I.V."/>
            <person name="Spatafora J.W."/>
            <person name="Aime M.C."/>
        </authorList>
    </citation>
    <scope>NUCLEOTIDE SEQUENCE [LARGE SCALE GENOMIC DNA]</scope>
    <source>
        <strain evidence="4 5">MCA 4718</strain>
    </source>
</reference>
<dbReference type="AlphaFoldDB" id="A0A316U2I0"/>
<feature type="domain" description="Peptidase M16 C-terminal" evidence="3">
    <location>
        <begin position="258"/>
        <end position="471"/>
    </location>
</feature>
<dbReference type="PANTHER" id="PTHR43016">
    <property type="entry name" value="PRESEQUENCE PROTEASE"/>
    <property type="match status" value="1"/>
</dbReference>
<protein>
    <recommendedName>
        <fullName evidence="6">Mitochondrial presequence protease</fullName>
    </recommendedName>
</protein>
<dbReference type="PANTHER" id="PTHR43016:SF16">
    <property type="entry name" value="METALLOPROTEASE, PUTATIVE (AFU_ORTHOLOGUE AFUA_4G07610)-RELATED"/>
    <property type="match status" value="1"/>
</dbReference>
<dbReference type="InterPro" id="IPR011249">
    <property type="entry name" value="Metalloenz_LuxS/M16"/>
</dbReference>
<evidence type="ECO:0000313" key="4">
    <source>
        <dbReference type="EMBL" id="PWN18681.1"/>
    </source>
</evidence>
<name>A0A316U2I0_9BASI</name>
<evidence type="ECO:0000259" key="2">
    <source>
        <dbReference type="Pfam" id="PF00675"/>
    </source>
</evidence>
<dbReference type="OrthoDB" id="4953at2759"/>
<accession>A0A316U2I0</accession>
<dbReference type="STRING" id="1684307.A0A316U2I0"/>
<dbReference type="RefSeq" id="XP_025345841.1">
    <property type="nucleotide sequence ID" value="XM_025493235.1"/>
</dbReference>
<feature type="compositionally biased region" description="Basic and acidic residues" evidence="1">
    <location>
        <begin position="1122"/>
        <end position="1132"/>
    </location>
</feature>
<feature type="region of interest" description="Disordered" evidence="1">
    <location>
        <begin position="1122"/>
        <end position="1173"/>
    </location>
</feature>
<dbReference type="SUPFAM" id="SSF63411">
    <property type="entry name" value="LuxS/MPP-like metallohydrolase"/>
    <property type="match status" value="4"/>
</dbReference>